<sequence length="166" mass="18900">MSLKVEIHHLLYADLHKLSVANLSGVNSLLALDKAQRNSGYSADELLLQEARETQGLFKQLMDRSLLKNENTNKEGWERIMAAAVTLKSKGWYRHVGTLSDGNLIQAWKSTTNINGYWFLKDDIQVTSMPERQTMTLDIFRTKGTDYLLTVGGFINLATKMRVERH</sequence>
<reference evidence="1 2" key="1">
    <citation type="journal article" date="2014" name="Environ. Microbiol.">
        <title>Comparative genomics of the marine bacterial genus Glaciecola reveals the high degree of genomic diversity and genomic characteristic for cold adaptation.</title>
        <authorList>
            <person name="Qin Q.L."/>
            <person name="Xie B.B."/>
            <person name="Yu Y."/>
            <person name="Shu Y.L."/>
            <person name="Rong J.C."/>
            <person name="Zhang Y.J."/>
            <person name="Zhao D.L."/>
            <person name="Chen X.L."/>
            <person name="Zhang X.Y."/>
            <person name="Chen B."/>
            <person name="Zhou B.C."/>
            <person name="Zhang Y.Z."/>
        </authorList>
    </citation>
    <scope>NUCLEOTIDE SEQUENCE [LARGE SCALE GENOMIC DNA]</scope>
    <source>
        <strain evidence="1 2">NO2</strain>
    </source>
</reference>
<protein>
    <submittedName>
        <fullName evidence="1">Uncharacterized protein</fullName>
    </submittedName>
</protein>
<proteinExistence type="predicted"/>
<evidence type="ECO:0000313" key="2">
    <source>
        <dbReference type="Proteomes" id="UP000008372"/>
    </source>
</evidence>
<dbReference type="RefSeq" id="WP_008302258.1">
    <property type="nucleotide sequence ID" value="NZ_BAEK01000011.1"/>
</dbReference>
<keyword evidence="2" id="KW-1185">Reference proteome</keyword>
<evidence type="ECO:0000313" key="1">
    <source>
        <dbReference type="EMBL" id="GAC03434.1"/>
    </source>
</evidence>
<dbReference type="EMBL" id="BAEK01000011">
    <property type="protein sequence ID" value="GAC03434.1"/>
    <property type="molecule type" value="Genomic_DNA"/>
</dbReference>
<gene>
    <name evidence="1" type="ORF">GAGA_0569</name>
</gene>
<organism evidence="1 2">
    <name type="scientific">Paraglaciecola agarilytica NO2</name>
    <dbReference type="NCBI Taxonomy" id="1125747"/>
    <lineage>
        <taxon>Bacteria</taxon>
        <taxon>Pseudomonadati</taxon>
        <taxon>Pseudomonadota</taxon>
        <taxon>Gammaproteobacteria</taxon>
        <taxon>Alteromonadales</taxon>
        <taxon>Alteromonadaceae</taxon>
        <taxon>Paraglaciecola</taxon>
    </lineage>
</organism>
<name>A0ABQ0I2B8_9ALTE</name>
<dbReference type="Proteomes" id="UP000008372">
    <property type="component" value="Unassembled WGS sequence"/>
</dbReference>
<accession>A0ABQ0I2B8</accession>
<comment type="caution">
    <text evidence="1">The sequence shown here is derived from an EMBL/GenBank/DDBJ whole genome shotgun (WGS) entry which is preliminary data.</text>
</comment>